<organism evidence="7 8">
    <name type="scientific">Sus scrofa</name>
    <name type="common">Pig</name>
    <dbReference type="NCBI Taxonomy" id="9823"/>
    <lineage>
        <taxon>Eukaryota</taxon>
        <taxon>Metazoa</taxon>
        <taxon>Chordata</taxon>
        <taxon>Craniata</taxon>
        <taxon>Vertebrata</taxon>
        <taxon>Euteleostomi</taxon>
        <taxon>Mammalia</taxon>
        <taxon>Eutheria</taxon>
        <taxon>Laurasiatheria</taxon>
        <taxon>Artiodactyla</taxon>
        <taxon>Suina</taxon>
        <taxon>Suidae</taxon>
        <taxon>Sus</taxon>
    </lineage>
</organism>
<evidence type="ECO:0000313" key="7">
    <source>
        <dbReference type="Ensembl" id="ENSSSCP00065049242.1"/>
    </source>
</evidence>
<dbReference type="Gene3D" id="2.40.128.20">
    <property type="match status" value="1"/>
</dbReference>
<protein>
    <submittedName>
        <fullName evidence="7">Retinol binding protein 5</fullName>
    </submittedName>
</protein>
<feature type="compositionally biased region" description="Basic and acidic residues" evidence="5">
    <location>
        <begin position="121"/>
        <end position="141"/>
    </location>
</feature>
<evidence type="ECO:0000259" key="6">
    <source>
        <dbReference type="Pfam" id="PF00061"/>
    </source>
</evidence>
<dbReference type="GO" id="GO:0008289">
    <property type="term" value="F:lipid binding"/>
    <property type="evidence" value="ECO:0007669"/>
    <property type="project" value="InterPro"/>
</dbReference>
<reference evidence="7" key="1">
    <citation type="submission" date="2025-05" db="UniProtKB">
        <authorList>
            <consortium name="Ensembl"/>
        </authorList>
    </citation>
    <scope>IDENTIFICATION</scope>
</reference>
<evidence type="ECO:0000256" key="1">
    <source>
        <dbReference type="ARBA" id="ARBA00004496"/>
    </source>
</evidence>
<evidence type="ECO:0000256" key="5">
    <source>
        <dbReference type="SAM" id="MobiDB-lite"/>
    </source>
</evidence>
<keyword evidence="4" id="KW-0963">Cytoplasm</keyword>
<sequence>MPPNLTGYYRFVSQKNLEDYLQALNINLALRKIALLLKPDKEINHRGNHMTVKTLSTFRNYVLEFEVGVEFEEDLGIVDGRKCQTIVTWEEEQLVCVQKGEVPNRGWRHWLEGETLYLEPESNKSPETPKEHERWEEDRAASGHLQGKPDPPTRGKPGLLFPLWAAGGTALCGGSQRPIKLIHSLPRAPHPHTPIPGPNAQPTKTLLLIQLKLVHSPSDGTDGHRGALT</sequence>
<comment type="subcellular location">
    <subcellularLocation>
        <location evidence="1">Cytoplasm</location>
    </subcellularLocation>
</comment>
<dbReference type="Pfam" id="PF00061">
    <property type="entry name" value="Lipocalin"/>
    <property type="match status" value="1"/>
</dbReference>
<proteinExistence type="inferred from homology"/>
<name>A0A8D2AGV4_PIG</name>
<dbReference type="Ensembl" id="ENSSSCT00065109548.1">
    <property type="protein sequence ID" value="ENSSSCP00065049242.1"/>
    <property type="gene ID" value="ENSSSCG00065078884.1"/>
</dbReference>
<keyword evidence="3" id="KW-0813">Transport</keyword>
<evidence type="ECO:0000256" key="2">
    <source>
        <dbReference type="ARBA" id="ARBA00008390"/>
    </source>
</evidence>
<dbReference type="SUPFAM" id="SSF50814">
    <property type="entry name" value="Lipocalins"/>
    <property type="match status" value="1"/>
</dbReference>
<dbReference type="Proteomes" id="UP000694727">
    <property type="component" value="Unplaced"/>
</dbReference>
<dbReference type="AlphaFoldDB" id="A0A8D2AGV4"/>
<dbReference type="InterPro" id="IPR000566">
    <property type="entry name" value="Lipocln_cytosolic_FA-bd_dom"/>
</dbReference>
<gene>
    <name evidence="7" type="primary">RBP5</name>
</gene>
<dbReference type="PANTHER" id="PTHR11955">
    <property type="entry name" value="FATTY ACID BINDING PROTEIN"/>
    <property type="match status" value="1"/>
</dbReference>
<feature type="domain" description="Lipocalin/cytosolic fatty-acid binding" evidence="6">
    <location>
        <begin position="7"/>
        <end position="119"/>
    </location>
</feature>
<dbReference type="InterPro" id="IPR012674">
    <property type="entry name" value="Calycin"/>
</dbReference>
<feature type="region of interest" description="Disordered" evidence="5">
    <location>
        <begin position="118"/>
        <end position="157"/>
    </location>
</feature>
<evidence type="ECO:0000256" key="4">
    <source>
        <dbReference type="ARBA" id="ARBA00022490"/>
    </source>
</evidence>
<evidence type="ECO:0000256" key="3">
    <source>
        <dbReference type="ARBA" id="ARBA00022448"/>
    </source>
</evidence>
<dbReference type="FunFam" id="2.40.128.20:FF:000001">
    <property type="entry name" value="Fatty acid-binding protein, adipocyte"/>
    <property type="match status" value="1"/>
</dbReference>
<dbReference type="GO" id="GO:0005737">
    <property type="term" value="C:cytoplasm"/>
    <property type="evidence" value="ECO:0007669"/>
    <property type="project" value="UniProtKB-SubCell"/>
</dbReference>
<evidence type="ECO:0000313" key="8">
    <source>
        <dbReference type="Proteomes" id="UP000694725"/>
    </source>
</evidence>
<comment type="similarity">
    <text evidence="2">Belongs to the calycin superfamily. Fatty-acid binding protein (FABP) family.</text>
</comment>
<dbReference type="Proteomes" id="UP000694725">
    <property type="component" value="Unplaced"/>
</dbReference>
<dbReference type="InterPro" id="IPR031259">
    <property type="entry name" value="ILBP"/>
</dbReference>
<accession>A0A8D2AGV4</accession>
<dbReference type="Ensembl" id="ENSSSCT00025048071.1">
    <property type="protein sequence ID" value="ENSSSCP00025020605.1"/>
    <property type="gene ID" value="ENSSSCG00025035252.1"/>
</dbReference>